<protein>
    <submittedName>
        <fullName evidence="1">Uncharacterized protein</fullName>
    </submittedName>
</protein>
<dbReference type="KEGG" id="ovi:T265_03989"/>
<dbReference type="AlphaFoldDB" id="A0A074ZPS4"/>
<accession>A0A074ZPS4</accession>
<organism evidence="1 2">
    <name type="scientific">Opisthorchis viverrini</name>
    <name type="common">Southeast Asian liver fluke</name>
    <dbReference type="NCBI Taxonomy" id="6198"/>
    <lineage>
        <taxon>Eukaryota</taxon>
        <taxon>Metazoa</taxon>
        <taxon>Spiralia</taxon>
        <taxon>Lophotrochozoa</taxon>
        <taxon>Platyhelminthes</taxon>
        <taxon>Trematoda</taxon>
        <taxon>Digenea</taxon>
        <taxon>Opisthorchiida</taxon>
        <taxon>Opisthorchiata</taxon>
        <taxon>Opisthorchiidae</taxon>
        <taxon>Opisthorchis</taxon>
    </lineage>
</organism>
<reference evidence="1 2" key="1">
    <citation type="submission" date="2013-11" db="EMBL/GenBank/DDBJ databases">
        <title>Opisthorchis viverrini - life in the bile duct.</title>
        <authorList>
            <person name="Young N.D."/>
            <person name="Nagarajan N."/>
            <person name="Lin S.J."/>
            <person name="Korhonen P.K."/>
            <person name="Jex A.R."/>
            <person name="Hall R.S."/>
            <person name="Safavi-Hemami H."/>
            <person name="Kaewkong W."/>
            <person name="Bertrand D."/>
            <person name="Gao S."/>
            <person name="Seet Q."/>
            <person name="Wongkham S."/>
            <person name="Teh B.T."/>
            <person name="Wongkham C."/>
            <person name="Intapan P.M."/>
            <person name="Maleewong W."/>
            <person name="Yang X."/>
            <person name="Hu M."/>
            <person name="Wang Z."/>
            <person name="Hofmann A."/>
            <person name="Sternberg P.W."/>
            <person name="Tan P."/>
            <person name="Wang J."/>
            <person name="Gasser R.B."/>
        </authorList>
    </citation>
    <scope>NUCLEOTIDE SEQUENCE [LARGE SCALE GENOMIC DNA]</scope>
</reference>
<dbReference type="Proteomes" id="UP000054324">
    <property type="component" value="Unassembled WGS sequence"/>
</dbReference>
<dbReference type="RefSeq" id="XP_009166860.1">
    <property type="nucleotide sequence ID" value="XM_009168596.1"/>
</dbReference>
<sequence>MHSSICNPSFNGPLTVQYLRANLSAPISNAQLPTPPPRIIGERKCCGYNHCTTKVVDKLVHLGSCISPGDLTKDDISMRIGKARSAFLNLWRRHDMSLFVKGAICNATARSVLRYGSEFCALRD</sequence>
<proteinExistence type="predicted"/>
<evidence type="ECO:0000313" key="1">
    <source>
        <dbReference type="EMBL" id="KER29423.1"/>
    </source>
</evidence>
<evidence type="ECO:0000313" key="2">
    <source>
        <dbReference type="Proteomes" id="UP000054324"/>
    </source>
</evidence>
<dbReference type="EMBL" id="KL596679">
    <property type="protein sequence ID" value="KER29423.1"/>
    <property type="molecule type" value="Genomic_DNA"/>
</dbReference>
<gene>
    <name evidence="1" type="ORF">T265_03989</name>
</gene>
<name>A0A074ZPS4_OPIVI</name>
<dbReference type="CTD" id="20318175"/>
<dbReference type="OrthoDB" id="6252874at2759"/>
<dbReference type="GeneID" id="20318175"/>
<keyword evidence="2" id="KW-1185">Reference proteome</keyword>